<keyword evidence="3 5" id="KW-0238">DNA-binding</keyword>
<dbReference type="InterPro" id="IPR001647">
    <property type="entry name" value="HTH_TetR"/>
</dbReference>
<dbReference type="PANTHER" id="PTHR30055:SF240">
    <property type="entry name" value="HTH-TYPE TRANSCRIPTIONAL REGULATOR ACRR"/>
    <property type="match status" value="1"/>
</dbReference>
<proteinExistence type="predicted"/>
<keyword evidence="2" id="KW-0805">Transcription regulation</keyword>
<name>A0ABT9SDZ8_9BURK</name>
<gene>
    <name evidence="7" type="ORF">J2W36_004867</name>
</gene>
<evidence type="ECO:0000256" key="3">
    <source>
        <dbReference type="ARBA" id="ARBA00023125"/>
    </source>
</evidence>
<protein>
    <submittedName>
        <fullName evidence="7">TetR/AcrR family acrAB operon transcriptional repressor</fullName>
    </submittedName>
</protein>
<evidence type="ECO:0000256" key="5">
    <source>
        <dbReference type="PROSITE-ProRule" id="PRU00335"/>
    </source>
</evidence>
<dbReference type="PANTHER" id="PTHR30055">
    <property type="entry name" value="HTH-TYPE TRANSCRIPTIONAL REGULATOR RUTR"/>
    <property type="match status" value="1"/>
</dbReference>
<evidence type="ECO:0000256" key="2">
    <source>
        <dbReference type="ARBA" id="ARBA00023015"/>
    </source>
</evidence>
<keyword evidence="8" id="KW-1185">Reference proteome</keyword>
<keyword evidence="4" id="KW-0804">Transcription</keyword>
<dbReference type="PROSITE" id="PS01081">
    <property type="entry name" value="HTH_TETR_1"/>
    <property type="match status" value="1"/>
</dbReference>
<accession>A0ABT9SDZ8</accession>
<feature type="DNA-binding region" description="H-T-H motif" evidence="5">
    <location>
        <begin position="33"/>
        <end position="52"/>
    </location>
</feature>
<dbReference type="Proteomes" id="UP001226867">
    <property type="component" value="Unassembled WGS sequence"/>
</dbReference>
<evidence type="ECO:0000259" key="6">
    <source>
        <dbReference type="PROSITE" id="PS50977"/>
    </source>
</evidence>
<evidence type="ECO:0000256" key="4">
    <source>
        <dbReference type="ARBA" id="ARBA00023163"/>
    </source>
</evidence>
<organism evidence="7 8">
    <name type="scientific">Variovorax ginsengisoli</name>
    <dbReference type="NCBI Taxonomy" id="363844"/>
    <lineage>
        <taxon>Bacteria</taxon>
        <taxon>Pseudomonadati</taxon>
        <taxon>Pseudomonadota</taxon>
        <taxon>Betaproteobacteria</taxon>
        <taxon>Burkholderiales</taxon>
        <taxon>Comamonadaceae</taxon>
        <taxon>Variovorax</taxon>
    </lineage>
</organism>
<comment type="caution">
    <text evidence="7">The sequence shown here is derived from an EMBL/GenBank/DDBJ whole genome shotgun (WGS) entry which is preliminary data.</text>
</comment>
<keyword evidence="1" id="KW-0678">Repressor</keyword>
<feature type="domain" description="HTH tetR-type" evidence="6">
    <location>
        <begin position="10"/>
        <end position="70"/>
    </location>
</feature>
<reference evidence="7 8" key="1">
    <citation type="submission" date="2023-07" db="EMBL/GenBank/DDBJ databases">
        <title>Sorghum-associated microbial communities from plants grown in Nebraska, USA.</title>
        <authorList>
            <person name="Schachtman D."/>
        </authorList>
    </citation>
    <scope>NUCLEOTIDE SEQUENCE [LARGE SCALE GENOMIC DNA]</scope>
    <source>
        <strain evidence="7 8">DS1607</strain>
    </source>
</reference>
<dbReference type="Gene3D" id="1.10.357.10">
    <property type="entry name" value="Tetracycline Repressor, domain 2"/>
    <property type="match status" value="1"/>
</dbReference>
<dbReference type="PROSITE" id="PS50977">
    <property type="entry name" value="HTH_TETR_2"/>
    <property type="match status" value="1"/>
</dbReference>
<dbReference type="SUPFAM" id="SSF46689">
    <property type="entry name" value="Homeodomain-like"/>
    <property type="match status" value="1"/>
</dbReference>
<evidence type="ECO:0000313" key="7">
    <source>
        <dbReference type="EMBL" id="MDP9902590.1"/>
    </source>
</evidence>
<evidence type="ECO:0000256" key="1">
    <source>
        <dbReference type="ARBA" id="ARBA00022491"/>
    </source>
</evidence>
<evidence type="ECO:0000313" key="8">
    <source>
        <dbReference type="Proteomes" id="UP001226867"/>
    </source>
</evidence>
<sequence length="224" mass="24540">MVRHTRAEADRTRTRVLEAALMAFAEGGVRGTTLDAVAARAGVTRGAVYWHFTDKAALVAELVESVRWPLDIGADVAAYEVHPQPLELLREQLCRQIEHCMADPWQSRAVKIVLRHGVWSELPLDAVARVEDALTETVWRLARVMTIAHRRYQLRAGLHPASAARCLHAVGIGILSEYASDLLAARRNALPLCLELFMVGASSAGVGGFNDAPPDRSASPDLHR</sequence>
<dbReference type="RefSeq" id="WP_307692322.1">
    <property type="nucleotide sequence ID" value="NZ_JAUSRO010000019.1"/>
</dbReference>
<dbReference type="PRINTS" id="PR00455">
    <property type="entry name" value="HTHTETR"/>
</dbReference>
<dbReference type="InterPro" id="IPR009057">
    <property type="entry name" value="Homeodomain-like_sf"/>
</dbReference>
<dbReference type="InterPro" id="IPR050109">
    <property type="entry name" value="HTH-type_TetR-like_transc_reg"/>
</dbReference>
<dbReference type="InterPro" id="IPR023772">
    <property type="entry name" value="DNA-bd_HTH_TetR-type_CS"/>
</dbReference>
<dbReference type="EMBL" id="JAUSRO010000019">
    <property type="protein sequence ID" value="MDP9902590.1"/>
    <property type="molecule type" value="Genomic_DNA"/>
</dbReference>
<dbReference type="Pfam" id="PF00440">
    <property type="entry name" value="TetR_N"/>
    <property type="match status" value="1"/>
</dbReference>